<dbReference type="PANTHER" id="PTHR35811:SF1">
    <property type="entry name" value="HTH OST-TYPE DOMAIN-CONTAINING PROTEIN"/>
    <property type="match status" value="1"/>
</dbReference>
<dbReference type="CDD" id="cd10146">
    <property type="entry name" value="LabA_like_C"/>
    <property type="match status" value="2"/>
</dbReference>
<evidence type="ECO:0000313" key="2">
    <source>
        <dbReference type="EMBL" id="MEQ2379191.1"/>
    </source>
</evidence>
<protein>
    <submittedName>
        <fullName evidence="2">NYN domain-containing protein</fullName>
    </submittedName>
</protein>
<feature type="domain" description="HTH OST-type" evidence="1">
    <location>
        <begin position="166"/>
        <end position="239"/>
    </location>
</feature>
<dbReference type="Gene3D" id="3.30.420.610">
    <property type="entry name" value="LOTUS domain-like"/>
    <property type="match status" value="2"/>
</dbReference>
<proteinExistence type="predicted"/>
<evidence type="ECO:0000313" key="3">
    <source>
        <dbReference type="Proteomes" id="UP001442364"/>
    </source>
</evidence>
<dbReference type="Pfam" id="PF12872">
    <property type="entry name" value="OST-HTH"/>
    <property type="match status" value="2"/>
</dbReference>
<dbReference type="Gene3D" id="3.40.50.1010">
    <property type="entry name" value="5'-nuclease"/>
    <property type="match status" value="1"/>
</dbReference>
<dbReference type="RefSeq" id="WP_022501212.1">
    <property type="nucleotide sequence ID" value="NZ_DAWCMB010000165.1"/>
</dbReference>
<dbReference type="CDD" id="cd11297">
    <property type="entry name" value="PIN_LabA-like_N_1"/>
    <property type="match status" value="1"/>
</dbReference>
<keyword evidence="3" id="KW-1185">Reference proteome</keyword>
<organism evidence="2 3">
    <name type="scientific">[Lactobacillus] rogosae</name>
    <dbReference type="NCBI Taxonomy" id="706562"/>
    <lineage>
        <taxon>Bacteria</taxon>
        <taxon>Bacillati</taxon>
        <taxon>Bacillota</taxon>
        <taxon>Clostridia</taxon>
        <taxon>Lachnospirales</taxon>
        <taxon>Lachnospiraceae</taxon>
        <taxon>Lachnospira</taxon>
    </lineage>
</organism>
<sequence>MDDKRYAVLIDSDNISSKYISDILDEMTKYGVITYKRIYGDWTSTQASKWKKELMENSITPIQQFCNTVGKNATDSTLIIDAMDILYTNNVDGFCIVSSDGDFTRLASRLRESGMDVIGMGESKTPRSFRAACSVFTDLELLREQAHEDEPDSKPVKKTERSNIIKQSKIENAIIEIIQENDNKGRQTGLGELGSRLQKKYSDFDVRNYGYSSLSTFLEEMESLELKKFNNTVLVRLKEDKNMKEQVMEYAVNYVKSSENAVELGALGQKIHMNYPNFKVKEYGYSTLSKFIAGIKCLKITATDENRRMVSIK</sequence>
<dbReference type="InterPro" id="IPR021139">
    <property type="entry name" value="NYN"/>
</dbReference>
<name>A0ABV1BXN7_9FIRM</name>
<dbReference type="Proteomes" id="UP001442364">
    <property type="component" value="Unassembled WGS sequence"/>
</dbReference>
<dbReference type="InterPro" id="IPR025605">
    <property type="entry name" value="OST-HTH/LOTUS_dom"/>
</dbReference>
<dbReference type="Pfam" id="PF01936">
    <property type="entry name" value="NYN"/>
    <property type="match status" value="1"/>
</dbReference>
<dbReference type="PROSITE" id="PS51644">
    <property type="entry name" value="HTH_OST"/>
    <property type="match status" value="1"/>
</dbReference>
<comment type="caution">
    <text evidence="2">The sequence shown here is derived from an EMBL/GenBank/DDBJ whole genome shotgun (WGS) entry which is preliminary data.</text>
</comment>
<dbReference type="InterPro" id="IPR041966">
    <property type="entry name" value="LOTUS-like"/>
</dbReference>
<dbReference type="EMBL" id="JBBMER010000003">
    <property type="protein sequence ID" value="MEQ2379191.1"/>
    <property type="molecule type" value="Genomic_DNA"/>
</dbReference>
<gene>
    <name evidence="2" type="ORF">WMO14_04775</name>
</gene>
<evidence type="ECO:0000259" key="1">
    <source>
        <dbReference type="PROSITE" id="PS51644"/>
    </source>
</evidence>
<dbReference type="PANTHER" id="PTHR35811">
    <property type="entry name" value="SLR1870 PROTEIN"/>
    <property type="match status" value="1"/>
</dbReference>
<accession>A0ABV1BXN7</accession>
<reference evidence="2 3" key="1">
    <citation type="submission" date="2024-03" db="EMBL/GenBank/DDBJ databases">
        <title>Human intestinal bacterial collection.</title>
        <authorList>
            <person name="Pauvert C."/>
            <person name="Hitch T.C.A."/>
            <person name="Clavel T."/>
        </authorList>
    </citation>
    <scope>NUCLEOTIDE SEQUENCE [LARGE SCALE GENOMIC DNA]</scope>
    <source>
        <strain evidence="2 3">CLA-AA-H255</strain>
    </source>
</reference>